<dbReference type="SUPFAM" id="SSF54001">
    <property type="entry name" value="Cysteine proteinases"/>
    <property type="match status" value="1"/>
</dbReference>
<comment type="caution">
    <text evidence="5">The sequence shown here is derived from an EMBL/GenBank/DDBJ whole genome shotgun (WGS) entry which is preliminary data.</text>
</comment>
<dbReference type="Proteomes" id="UP001308656">
    <property type="component" value="Unassembled WGS sequence"/>
</dbReference>
<dbReference type="Gene3D" id="3.90.1720.10">
    <property type="entry name" value="endopeptidase domain like (from Nostoc punctiforme)"/>
    <property type="match status" value="1"/>
</dbReference>
<proteinExistence type="predicted"/>
<evidence type="ECO:0000256" key="1">
    <source>
        <dbReference type="ARBA" id="ARBA00001561"/>
    </source>
</evidence>
<dbReference type="InterPro" id="IPR038765">
    <property type="entry name" value="Papain-like_cys_pep_sf"/>
</dbReference>
<name>A0ABU6B572_9STRE</name>
<evidence type="ECO:0000313" key="7">
    <source>
        <dbReference type="Proteomes" id="UP001308656"/>
    </source>
</evidence>
<evidence type="ECO:0000313" key="6">
    <source>
        <dbReference type="EMBL" id="MEB3520644.1"/>
    </source>
</evidence>
<reference evidence="5 7" key="1">
    <citation type="submission" date="2024-01" db="EMBL/GenBank/DDBJ databases">
        <title>Description of Streptococcus dentalis sp. nov., Streptococcus gingivalis sp. nov., Streptococcus lingualis sp. nov. isolated from human oral cavity.</title>
        <authorList>
            <person name="Choi Y.S."/>
            <person name="Goo B.J."/>
            <person name="Bae J.W."/>
        </authorList>
    </citation>
    <scope>NUCLEOTIDE SEQUENCE [LARGE SCALE GENOMIC DNA]</scope>
    <source>
        <strain evidence="5 7">S2</strain>
    </source>
</reference>
<evidence type="ECO:0000259" key="3">
    <source>
        <dbReference type="PROSITE" id="PS50911"/>
    </source>
</evidence>
<comment type="catalytic activity">
    <reaction evidence="1">
        <text>Hydrolyzes the link between N-acetylmuramoyl residues and L-amino acid residues in certain cell-wall glycopeptides.</text>
        <dbReference type="EC" id="3.5.1.28"/>
    </reaction>
</comment>
<feature type="domain" description="Peptidase C51" evidence="3">
    <location>
        <begin position="6"/>
        <end position="145"/>
    </location>
</feature>
<feature type="domain" description="SH3b" evidence="4">
    <location>
        <begin position="173"/>
        <end position="242"/>
    </location>
</feature>
<dbReference type="SMART" id="SM00287">
    <property type="entry name" value="SH3b"/>
    <property type="match status" value="1"/>
</dbReference>
<organism evidence="5 7">
    <name type="scientific">Streptococcus gingivalis</name>
    <dbReference type="NCBI Taxonomy" id="3111861"/>
    <lineage>
        <taxon>Bacteria</taxon>
        <taxon>Bacillati</taxon>
        <taxon>Bacillota</taxon>
        <taxon>Bacilli</taxon>
        <taxon>Lactobacillales</taxon>
        <taxon>Streptococcaceae</taxon>
        <taxon>Streptococcus</taxon>
    </lineage>
</organism>
<dbReference type="PROSITE" id="PS50911">
    <property type="entry name" value="CHAP"/>
    <property type="match status" value="1"/>
</dbReference>
<dbReference type="EMBL" id="JAYKTO010000001">
    <property type="protein sequence ID" value="MEB3518992.1"/>
    <property type="molecule type" value="Genomic_DNA"/>
</dbReference>
<dbReference type="EC" id="3.5.1.28" evidence="2"/>
<sequence length="251" mass="27369">MATLNDILGYVESLANQGVGADADGAYGTQCVDLPNSISINFFGRALWGNAIDLLNSARDIGYEVEYNQEGNLDSKPRAGAVFVMDTTYIYGHSYGHTGLVIEDSDGYTMRTIEQNIDGNEDALYVGGPARYHTRNFDGIVGWFYFPTDDTSVTFEQPEPSEPLTIESNGFNPETGTFTVEVSALNVRTEAGLGAEIVAVYSTGQEINYDGWIDNDGYIWITYIAGSGNRRYVAVGQSENGKRINSFGSFS</sequence>
<dbReference type="Gene3D" id="2.30.30.40">
    <property type="entry name" value="SH3 Domains"/>
    <property type="match status" value="1"/>
</dbReference>
<evidence type="ECO:0000256" key="2">
    <source>
        <dbReference type="ARBA" id="ARBA00011901"/>
    </source>
</evidence>
<dbReference type="InterPro" id="IPR007921">
    <property type="entry name" value="CHAP_dom"/>
</dbReference>
<dbReference type="PROSITE" id="PS51781">
    <property type="entry name" value="SH3B"/>
    <property type="match status" value="1"/>
</dbReference>
<evidence type="ECO:0000259" key="4">
    <source>
        <dbReference type="PROSITE" id="PS51781"/>
    </source>
</evidence>
<dbReference type="InterPro" id="IPR003646">
    <property type="entry name" value="SH3-like_bac-type"/>
</dbReference>
<dbReference type="Pfam" id="PF08460">
    <property type="entry name" value="SH3_5"/>
    <property type="match status" value="1"/>
</dbReference>
<dbReference type="Pfam" id="PF05257">
    <property type="entry name" value="CHAP"/>
    <property type="match status" value="1"/>
</dbReference>
<keyword evidence="7" id="KW-1185">Reference proteome</keyword>
<dbReference type="RefSeq" id="WP_324737661.1">
    <property type="nucleotide sequence ID" value="NZ_JAYKTO010000001.1"/>
</dbReference>
<dbReference type="EMBL" id="JAYKTO010000002">
    <property type="protein sequence ID" value="MEB3520644.1"/>
    <property type="molecule type" value="Genomic_DNA"/>
</dbReference>
<evidence type="ECO:0000313" key="5">
    <source>
        <dbReference type="EMBL" id="MEB3518992.1"/>
    </source>
</evidence>
<gene>
    <name evidence="5" type="ORF">SM122_00045</name>
    <name evidence="6" type="ORF">SM122_08810</name>
</gene>
<protein>
    <recommendedName>
        <fullName evidence="2">N-acetylmuramoyl-L-alanine amidase</fullName>
        <ecNumber evidence="2">3.5.1.28</ecNumber>
    </recommendedName>
</protein>
<accession>A0ABU6B572</accession>